<keyword evidence="1" id="KW-0812">Transmembrane</keyword>
<keyword evidence="1" id="KW-0472">Membrane</keyword>
<dbReference type="Pfam" id="PF02681">
    <property type="entry name" value="DUF212"/>
    <property type="match status" value="1"/>
</dbReference>
<name>A0A7J7N1G5_9MAGN</name>
<protein>
    <recommendedName>
        <fullName evidence="4">Acid phosphatase/vanadium-dependent haloperoxidase-related protein</fullName>
    </recommendedName>
</protein>
<reference evidence="2 3" key="1">
    <citation type="journal article" date="2020" name="IScience">
        <title>Genome Sequencing of the Endangered Kingdonia uniflora (Circaeasteraceae, Ranunculales) Reveals Potential Mechanisms of Evolutionary Specialization.</title>
        <authorList>
            <person name="Sun Y."/>
            <person name="Deng T."/>
            <person name="Zhang A."/>
            <person name="Moore M.J."/>
            <person name="Landis J.B."/>
            <person name="Lin N."/>
            <person name="Zhang H."/>
            <person name="Zhang X."/>
            <person name="Huang J."/>
            <person name="Zhang X."/>
            <person name="Sun H."/>
            <person name="Wang H."/>
        </authorList>
    </citation>
    <scope>NUCLEOTIDE SEQUENCE [LARGE SCALE GENOMIC DNA]</scope>
    <source>
        <strain evidence="2">TB1705</strain>
        <tissue evidence="2">Leaf</tissue>
    </source>
</reference>
<organism evidence="2 3">
    <name type="scientific">Kingdonia uniflora</name>
    <dbReference type="NCBI Taxonomy" id="39325"/>
    <lineage>
        <taxon>Eukaryota</taxon>
        <taxon>Viridiplantae</taxon>
        <taxon>Streptophyta</taxon>
        <taxon>Embryophyta</taxon>
        <taxon>Tracheophyta</taxon>
        <taxon>Spermatophyta</taxon>
        <taxon>Magnoliopsida</taxon>
        <taxon>Ranunculales</taxon>
        <taxon>Circaeasteraceae</taxon>
        <taxon>Kingdonia</taxon>
    </lineage>
</organism>
<dbReference type="EMBL" id="JACGCM010001147">
    <property type="protein sequence ID" value="KAF6160894.1"/>
    <property type="molecule type" value="Genomic_DNA"/>
</dbReference>
<comment type="caution">
    <text evidence="2">The sequence shown here is derived from an EMBL/GenBank/DDBJ whole genome shotgun (WGS) entry which is preliminary data.</text>
</comment>
<feature type="transmembrane region" description="Helical" evidence="1">
    <location>
        <begin position="225"/>
        <end position="242"/>
    </location>
</feature>
<accession>A0A7J7N1G5</accession>
<sequence length="243" mass="26321">MKERRDLVMILSSFSTIPPQTLFSKKSEQVFRRQKSFSCTCIKIGFNEIAEISQNKVLVAATVSATIGQLLKPFTSTLLYGTNINFKELFKAGGFPSVHSAGVVAAATSLGLERGLSDSVFGMTVVFASIVMYDAQGVRREVGNHAKTLNRTLKLKTGNSNPHSENDDSKRATCSSLVSTSEVVTACSSKPLPYYIDHGEKESSITCSTSFPPLKESIGHTEIEVIAGAFLGFFVSLLVFTVM</sequence>
<proteinExistence type="predicted"/>
<evidence type="ECO:0000313" key="2">
    <source>
        <dbReference type="EMBL" id="KAF6160894.1"/>
    </source>
</evidence>
<evidence type="ECO:0000313" key="3">
    <source>
        <dbReference type="Proteomes" id="UP000541444"/>
    </source>
</evidence>
<dbReference type="PANTHER" id="PTHR31446">
    <property type="entry name" value="ACID PHOSPHATASE/VANADIUM-DEPENDENT HALOPEROXIDASE-RELATED PROTEIN"/>
    <property type="match status" value="1"/>
</dbReference>
<dbReference type="AlphaFoldDB" id="A0A7J7N1G5"/>
<keyword evidence="1" id="KW-1133">Transmembrane helix</keyword>
<evidence type="ECO:0008006" key="4">
    <source>
        <dbReference type="Google" id="ProtNLM"/>
    </source>
</evidence>
<dbReference type="Proteomes" id="UP000541444">
    <property type="component" value="Unassembled WGS sequence"/>
</dbReference>
<dbReference type="InterPro" id="IPR003832">
    <property type="entry name" value="DUF212"/>
</dbReference>
<keyword evidence="3" id="KW-1185">Reference proteome</keyword>
<dbReference type="OrthoDB" id="1909848at2759"/>
<dbReference type="PANTHER" id="PTHR31446:SF2">
    <property type="entry name" value="ACID PHOSPHATASE_VANADIUM-DEPENDENT HALOPEROXIDASE-RELATED PROTEIN"/>
    <property type="match status" value="1"/>
</dbReference>
<evidence type="ECO:0000256" key="1">
    <source>
        <dbReference type="SAM" id="Phobius"/>
    </source>
</evidence>
<gene>
    <name evidence="2" type="ORF">GIB67_025429</name>
</gene>